<dbReference type="OrthoDB" id="2313811at2759"/>
<protein>
    <submittedName>
        <fullName evidence="1">1287_t:CDS:1</fullName>
    </submittedName>
</protein>
<gene>
    <name evidence="1" type="ORF">DEBURN_LOCUS6141</name>
</gene>
<keyword evidence="2" id="KW-1185">Reference proteome</keyword>
<comment type="caution">
    <text evidence="1">The sequence shown here is derived from an EMBL/GenBank/DDBJ whole genome shotgun (WGS) entry which is preliminary data.</text>
</comment>
<evidence type="ECO:0000313" key="2">
    <source>
        <dbReference type="Proteomes" id="UP000789706"/>
    </source>
</evidence>
<proteinExistence type="predicted"/>
<evidence type="ECO:0000313" key="1">
    <source>
        <dbReference type="EMBL" id="CAG8531073.1"/>
    </source>
</evidence>
<dbReference type="Proteomes" id="UP000789706">
    <property type="component" value="Unassembled WGS sequence"/>
</dbReference>
<sequence>GVTLDEYKHCTDKFNVHGLWEWTNYKVSVYELPLELYETCIDTITSKIIEQCFPVKRTNARTRANRSRKEADTSFRPMKLEVPTQTGSDRKPNIIVEVAYSESINHIFEKVKDYWLKDLSHAHDVIVVKIDLIFEDETPSRM</sequence>
<feature type="non-terminal residue" evidence="1">
    <location>
        <position position="1"/>
    </location>
</feature>
<name>A0A9N9FEW5_9GLOM</name>
<dbReference type="EMBL" id="CAJVPK010000606">
    <property type="protein sequence ID" value="CAG8531073.1"/>
    <property type="molecule type" value="Genomic_DNA"/>
</dbReference>
<organism evidence="1 2">
    <name type="scientific">Diversispora eburnea</name>
    <dbReference type="NCBI Taxonomy" id="1213867"/>
    <lineage>
        <taxon>Eukaryota</taxon>
        <taxon>Fungi</taxon>
        <taxon>Fungi incertae sedis</taxon>
        <taxon>Mucoromycota</taxon>
        <taxon>Glomeromycotina</taxon>
        <taxon>Glomeromycetes</taxon>
        <taxon>Diversisporales</taxon>
        <taxon>Diversisporaceae</taxon>
        <taxon>Diversispora</taxon>
    </lineage>
</organism>
<accession>A0A9N9FEW5</accession>
<dbReference type="AlphaFoldDB" id="A0A9N9FEW5"/>
<reference evidence="1" key="1">
    <citation type="submission" date="2021-06" db="EMBL/GenBank/DDBJ databases">
        <authorList>
            <person name="Kallberg Y."/>
            <person name="Tangrot J."/>
            <person name="Rosling A."/>
        </authorList>
    </citation>
    <scope>NUCLEOTIDE SEQUENCE</scope>
    <source>
        <strain evidence="1">AZ414A</strain>
    </source>
</reference>